<dbReference type="Proteomes" id="UP001219525">
    <property type="component" value="Unassembled WGS sequence"/>
</dbReference>
<reference evidence="2" key="1">
    <citation type="submission" date="2023-03" db="EMBL/GenBank/DDBJ databases">
        <title>Massive genome expansion in bonnet fungi (Mycena s.s.) driven by repeated elements and novel gene families across ecological guilds.</title>
        <authorList>
            <consortium name="Lawrence Berkeley National Laboratory"/>
            <person name="Harder C.B."/>
            <person name="Miyauchi S."/>
            <person name="Viragh M."/>
            <person name="Kuo A."/>
            <person name="Thoen E."/>
            <person name="Andreopoulos B."/>
            <person name="Lu D."/>
            <person name="Skrede I."/>
            <person name="Drula E."/>
            <person name="Henrissat B."/>
            <person name="Morin E."/>
            <person name="Kohler A."/>
            <person name="Barry K."/>
            <person name="LaButti K."/>
            <person name="Morin E."/>
            <person name="Salamov A."/>
            <person name="Lipzen A."/>
            <person name="Mereny Z."/>
            <person name="Hegedus B."/>
            <person name="Baldrian P."/>
            <person name="Stursova M."/>
            <person name="Weitz H."/>
            <person name="Taylor A."/>
            <person name="Grigoriev I.V."/>
            <person name="Nagy L.G."/>
            <person name="Martin F."/>
            <person name="Kauserud H."/>
        </authorList>
    </citation>
    <scope>NUCLEOTIDE SEQUENCE</scope>
    <source>
        <strain evidence="2">9144</strain>
    </source>
</reference>
<organism evidence="2 3">
    <name type="scientific">Mycena pura</name>
    <dbReference type="NCBI Taxonomy" id="153505"/>
    <lineage>
        <taxon>Eukaryota</taxon>
        <taxon>Fungi</taxon>
        <taxon>Dikarya</taxon>
        <taxon>Basidiomycota</taxon>
        <taxon>Agaricomycotina</taxon>
        <taxon>Agaricomycetes</taxon>
        <taxon>Agaricomycetidae</taxon>
        <taxon>Agaricales</taxon>
        <taxon>Marasmiineae</taxon>
        <taxon>Mycenaceae</taxon>
        <taxon>Mycena</taxon>
    </lineage>
</organism>
<protein>
    <submittedName>
        <fullName evidence="2">Uncharacterized protein</fullName>
    </submittedName>
</protein>
<gene>
    <name evidence="2" type="ORF">GGX14DRAFT_407951</name>
</gene>
<evidence type="ECO:0000313" key="3">
    <source>
        <dbReference type="Proteomes" id="UP001219525"/>
    </source>
</evidence>
<keyword evidence="3" id="KW-1185">Reference proteome</keyword>
<accession>A0AAD6UQ92</accession>
<feature type="region of interest" description="Disordered" evidence="1">
    <location>
        <begin position="323"/>
        <end position="351"/>
    </location>
</feature>
<dbReference type="AlphaFoldDB" id="A0AAD6UQ92"/>
<proteinExistence type="predicted"/>
<sequence>MRTHAHQTLQQRLPLQQVHTLHALAAHCELRLPQRGGRCTTPAQQRVTRMPSETAQGAQGREVDGRRECRVRGGLNAVWHCDTVHQKKQSERENRTPPTAAMQAPSVAPTRRPCSDSTAPSTILAQECLAREVPKSTSNTSHSASAGGSSVYARWAWADNEDGVDKVEDMAEGAGTGYTATASMTRKHAGVAWRCWRVVTAIHGREERALRRVDAAQGTERRCGEVKVDLQQYDQGYQQTITSESVYERLATRRIRPPPAARARIAKDRPPVACQTRTCVLRKTCSCRPLPAARESIQRRPFCPWATLACGVRRAAVGEAGEPRAAASMRREAESQREAASCDLQPAGSSKRAASSGWWKLLVVDPAWTDGGGEQRKAGSRRARTAGGVRAAGASQCVRGIWKAPHGYGATYCPR</sequence>
<evidence type="ECO:0000313" key="2">
    <source>
        <dbReference type="EMBL" id="KAJ7190513.1"/>
    </source>
</evidence>
<dbReference type="EMBL" id="JARJCW010000148">
    <property type="protein sequence ID" value="KAJ7190513.1"/>
    <property type="molecule type" value="Genomic_DNA"/>
</dbReference>
<comment type="caution">
    <text evidence="2">The sequence shown here is derived from an EMBL/GenBank/DDBJ whole genome shotgun (WGS) entry which is preliminary data.</text>
</comment>
<feature type="region of interest" description="Disordered" evidence="1">
    <location>
        <begin position="84"/>
        <end position="119"/>
    </location>
</feature>
<name>A0AAD6UQ92_9AGAR</name>
<evidence type="ECO:0000256" key="1">
    <source>
        <dbReference type="SAM" id="MobiDB-lite"/>
    </source>
</evidence>
<feature type="compositionally biased region" description="Basic and acidic residues" evidence="1">
    <location>
        <begin position="84"/>
        <end position="95"/>
    </location>
</feature>